<dbReference type="InterPro" id="IPR013078">
    <property type="entry name" value="His_Pase_superF_clade-1"/>
</dbReference>
<name>A0A9P8A5G7_MORAP</name>
<dbReference type="Gene3D" id="3.40.50.1240">
    <property type="entry name" value="Phosphoglycerate mutase-like"/>
    <property type="match status" value="1"/>
</dbReference>
<proteinExistence type="predicted"/>
<accession>A0A9P8A5G7</accession>
<dbReference type="InterPro" id="IPR029033">
    <property type="entry name" value="His_PPase_superfam"/>
</dbReference>
<gene>
    <name evidence="1" type="ORF">KVV02_003530</name>
</gene>
<evidence type="ECO:0000313" key="2">
    <source>
        <dbReference type="Proteomes" id="UP000717515"/>
    </source>
</evidence>
<dbReference type="SUPFAM" id="SSF53254">
    <property type="entry name" value="Phosphoglycerate mutase-like"/>
    <property type="match status" value="1"/>
</dbReference>
<evidence type="ECO:0000313" key="1">
    <source>
        <dbReference type="EMBL" id="KAG9323870.1"/>
    </source>
</evidence>
<reference evidence="1" key="1">
    <citation type="submission" date="2021-07" db="EMBL/GenBank/DDBJ databases">
        <title>Draft genome of Mortierella alpina, strain LL118, isolated from an aspen leaf litter sample.</title>
        <authorList>
            <person name="Yang S."/>
            <person name="Vinatzer B.A."/>
        </authorList>
    </citation>
    <scope>NUCLEOTIDE SEQUENCE</scope>
    <source>
        <strain evidence="1">LL118</strain>
    </source>
</reference>
<dbReference type="EMBL" id="JAIFTL010000085">
    <property type="protein sequence ID" value="KAG9323870.1"/>
    <property type="molecule type" value="Genomic_DNA"/>
</dbReference>
<evidence type="ECO:0008006" key="3">
    <source>
        <dbReference type="Google" id="ProtNLM"/>
    </source>
</evidence>
<dbReference type="CDD" id="cd07067">
    <property type="entry name" value="HP_PGM_like"/>
    <property type="match status" value="1"/>
</dbReference>
<dbReference type="SMART" id="SM00855">
    <property type="entry name" value="PGAM"/>
    <property type="match status" value="1"/>
</dbReference>
<dbReference type="Pfam" id="PF00300">
    <property type="entry name" value="His_Phos_1"/>
    <property type="match status" value="1"/>
</dbReference>
<dbReference type="Proteomes" id="UP000717515">
    <property type="component" value="Unassembled WGS sequence"/>
</dbReference>
<sequence>MRFILFRHGHSLANQESRIVSSLENGTRATGGPLGTGFGLSQKGKQEVAKSAKALSDHILATAYPSQHARIRILTSPFQRTRQTADIIHQELCVFIESYRSALPQDASSSMPIISLEYNNGAREVPDLRERFFGEFEMKTPSDDLYSAVWREDGQNPFHERFGVESVATVTERMTRVVRSEEGSRKDLTGRSTDDATEETWVILVSHGDSLQILQTAMRGWSGDRHRQVEHLDTATWRDVAWCEALAHSHQ</sequence>
<protein>
    <recommendedName>
        <fullName evidence="3">Phosphoglycerate mutase</fullName>
    </recommendedName>
</protein>
<dbReference type="PANTHER" id="PTHR47821">
    <property type="entry name" value="PHOSPHOGLYCERATE MUTASE FAMILY PROTEIN"/>
    <property type="match status" value="1"/>
</dbReference>
<organism evidence="1 2">
    <name type="scientific">Mortierella alpina</name>
    <name type="common">Oleaginous fungus</name>
    <name type="synonym">Mortierella renispora</name>
    <dbReference type="NCBI Taxonomy" id="64518"/>
    <lineage>
        <taxon>Eukaryota</taxon>
        <taxon>Fungi</taxon>
        <taxon>Fungi incertae sedis</taxon>
        <taxon>Mucoromycota</taxon>
        <taxon>Mortierellomycotina</taxon>
        <taxon>Mortierellomycetes</taxon>
        <taxon>Mortierellales</taxon>
        <taxon>Mortierellaceae</taxon>
        <taxon>Mortierella</taxon>
    </lineage>
</organism>
<dbReference type="AlphaFoldDB" id="A0A9P8A5G7"/>
<dbReference type="PANTHER" id="PTHR47821:SF2">
    <property type="entry name" value="PHOSPHOGLYCERATE MUTASE FAMILY PROTEIN"/>
    <property type="match status" value="1"/>
</dbReference>
<comment type="caution">
    <text evidence="1">The sequence shown here is derived from an EMBL/GenBank/DDBJ whole genome shotgun (WGS) entry which is preliminary data.</text>
</comment>